<comment type="caution">
    <text evidence="1">The sequence shown here is derived from an EMBL/GenBank/DDBJ whole genome shotgun (WGS) entry which is preliminary data.</text>
</comment>
<dbReference type="Proteomes" id="UP000789920">
    <property type="component" value="Unassembled WGS sequence"/>
</dbReference>
<feature type="non-terminal residue" evidence="1">
    <location>
        <position position="48"/>
    </location>
</feature>
<reference evidence="1" key="1">
    <citation type="submission" date="2021-06" db="EMBL/GenBank/DDBJ databases">
        <authorList>
            <person name="Kallberg Y."/>
            <person name="Tangrot J."/>
            <person name="Rosling A."/>
        </authorList>
    </citation>
    <scope>NUCLEOTIDE SEQUENCE</scope>
    <source>
        <strain evidence="1">MA461A</strain>
    </source>
</reference>
<proteinExistence type="predicted"/>
<keyword evidence="2" id="KW-1185">Reference proteome</keyword>
<protein>
    <submittedName>
        <fullName evidence="1">25734_t:CDS:1</fullName>
    </submittedName>
</protein>
<dbReference type="EMBL" id="CAJVQC010043700">
    <property type="protein sequence ID" value="CAG8778052.1"/>
    <property type="molecule type" value="Genomic_DNA"/>
</dbReference>
<gene>
    <name evidence="1" type="ORF">RPERSI_LOCUS17182</name>
</gene>
<name>A0ACA9R5C3_9GLOM</name>
<evidence type="ECO:0000313" key="2">
    <source>
        <dbReference type="Proteomes" id="UP000789920"/>
    </source>
</evidence>
<accession>A0ACA9R5C3</accession>
<evidence type="ECO:0000313" key="1">
    <source>
        <dbReference type="EMBL" id="CAG8778052.1"/>
    </source>
</evidence>
<sequence>SESSLYIYEEVSLYNYANKVLESSSCIYENDSSELFESAKRPQKKAKK</sequence>
<organism evidence="1 2">
    <name type="scientific">Racocetra persica</name>
    <dbReference type="NCBI Taxonomy" id="160502"/>
    <lineage>
        <taxon>Eukaryota</taxon>
        <taxon>Fungi</taxon>
        <taxon>Fungi incertae sedis</taxon>
        <taxon>Mucoromycota</taxon>
        <taxon>Glomeromycotina</taxon>
        <taxon>Glomeromycetes</taxon>
        <taxon>Diversisporales</taxon>
        <taxon>Gigasporaceae</taxon>
        <taxon>Racocetra</taxon>
    </lineage>
</organism>
<feature type="non-terminal residue" evidence="1">
    <location>
        <position position="1"/>
    </location>
</feature>